<evidence type="ECO:0000313" key="2">
    <source>
        <dbReference type="Proteomes" id="UP000644140"/>
    </source>
</evidence>
<reference evidence="1" key="1">
    <citation type="submission" date="2022-02" db="EMBL/GenBank/DDBJ databases">
        <title>Characterization of Tn125 harboring carbapenem-resistant Acinetobacter bereziniae clinical isolates.</title>
        <authorList>
            <person name="Wong N.-K."/>
            <person name="Pan Q."/>
        </authorList>
    </citation>
    <scope>NUCLEOTIDE SEQUENCE</scope>
    <source>
        <strain evidence="1">GD03393</strain>
    </source>
</reference>
<accession>A0A0A8TUR9</accession>
<dbReference type="RefSeq" id="WP_042089633.1">
    <property type="nucleotide sequence ID" value="NZ_BKEF01000019.1"/>
</dbReference>
<proteinExistence type="predicted"/>
<evidence type="ECO:0000313" key="1">
    <source>
        <dbReference type="EMBL" id="UUN99444.1"/>
    </source>
</evidence>
<dbReference type="Proteomes" id="UP000644140">
    <property type="component" value="Chromosome"/>
</dbReference>
<dbReference type="AlphaFoldDB" id="A0A0A8TUR9"/>
<gene>
    <name evidence="1" type="ORF">I9054_008360</name>
</gene>
<organism evidence="1 2">
    <name type="scientific">Acinetobacter bereziniae</name>
    <name type="common">Acinetobacter genomosp. 10</name>
    <dbReference type="NCBI Taxonomy" id="106648"/>
    <lineage>
        <taxon>Bacteria</taxon>
        <taxon>Pseudomonadati</taxon>
        <taxon>Pseudomonadota</taxon>
        <taxon>Gammaproteobacteria</taxon>
        <taxon>Moraxellales</taxon>
        <taxon>Moraxellaceae</taxon>
        <taxon>Acinetobacter</taxon>
    </lineage>
</organism>
<protein>
    <submittedName>
        <fullName evidence="1">Uncharacterized protein</fullName>
    </submittedName>
</protein>
<sequence length="93" mass="11238">MSIKVIVKDDNLDLALEKLRVKKYYLETNHWYKKCQNYHEKPPSKSRKKNELKLLHGHSQILEDDPLSLRLKIHIEEHYQPTDDHTVWDMSKD</sequence>
<dbReference type="EMBL" id="CP092085">
    <property type="protein sequence ID" value="UUN99444.1"/>
    <property type="molecule type" value="Genomic_DNA"/>
</dbReference>
<name>A0A0A8TUR9_ACIBZ</name>